<dbReference type="Proteomes" id="UP001432322">
    <property type="component" value="Unassembled WGS sequence"/>
</dbReference>
<dbReference type="EMBL" id="BTSY01000005">
    <property type="protein sequence ID" value="GMT30825.1"/>
    <property type="molecule type" value="Genomic_DNA"/>
</dbReference>
<sequence length="118" mass="13541">ILAFLELVYLISMECVSTRMREVVEVCIMKENLQTEMDEYRIRMAFPPRFYDIDNSCTKVRLRSEFLKLSGNDDPPPASLSLIRIGGFHLLTRNEMPEGLNIDCAESSFIVLPYGDNS</sequence>
<reference evidence="2" key="1">
    <citation type="submission" date="2023-10" db="EMBL/GenBank/DDBJ databases">
        <title>Genome assembly of Pristionchus species.</title>
        <authorList>
            <person name="Yoshida K."/>
            <person name="Sommer R.J."/>
        </authorList>
    </citation>
    <scope>NUCLEOTIDE SEQUENCE</scope>
    <source>
        <strain evidence="2">RS5133</strain>
    </source>
</reference>
<keyword evidence="1" id="KW-0732">Signal</keyword>
<gene>
    <name evidence="2" type="ORF">PFISCL1PPCAC_22122</name>
</gene>
<name>A0AAV5WJV6_9BILA</name>
<evidence type="ECO:0000313" key="2">
    <source>
        <dbReference type="EMBL" id="GMT30825.1"/>
    </source>
</evidence>
<proteinExistence type="predicted"/>
<feature type="signal peptide" evidence="1">
    <location>
        <begin position="1"/>
        <end position="18"/>
    </location>
</feature>
<feature type="non-terminal residue" evidence="2">
    <location>
        <position position="1"/>
    </location>
</feature>
<protein>
    <submittedName>
        <fullName evidence="2">Uncharacterized protein</fullName>
    </submittedName>
</protein>
<evidence type="ECO:0000313" key="3">
    <source>
        <dbReference type="Proteomes" id="UP001432322"/>
    </source>
</evidence>
<comment type="caution">
    <text evidence="2">The sequence shown here is derived from an EMBL/GenBank/DDBJ whole genome shotgun (WGS) entry which is preliminary data.</text>
</comment>
<evidence type="ECO:0000256" key="1">
    <source>
        <dbReference type="SAM" id="SignalP"/>
    </source>
</evidence>
<keyword evidence="3" id="KW-1185">Reference proteome</keyword>
<dbReference type="AlphaFoldDB" id="A0AAV5WJV6"/>
<feature type="non-terminal residue" evidence="2">
    <location>
        <position position="118"/>
    </location>
</feature>
<accession>A0AAV5WJV6</accession>
<organism evidence="2 3">
    <name type="scientific">Pristionchus fissidentatus</name>
    <dbReference type="NCBI Taxonomy" id="1538716"/>
    <lineage>
        <taxon>Eukaryota</taxon>
        <taxon>Metazoa</taxon>
        <taxon>Ecdysozoa</taxon>
        <taxon>Nematoda</taxon>
        <taxon>Chromadorea</taxon>
        <taxon>Rhabditida</taxon>
        <taxon>Rhabditina</taxon>
        <taxon>Diplogasteromorpha</taxon>
        <taxon>Diplogasteroidea</taxon>
        <taxon>Neodiplogasteridae</taxon>
        <taxon>Pristionchus</taxon>
    </lineage>
</organism>
<feature type="chain" id="PRO_5043741967" evidence="1">
    <location>
        <begin position="19"/>
        <end position="118"/>
    </location>
</feature>